<dbReference type="AlphaFoldDB" id="A0A9X2Q473"/>
<accession>A0A9X2Q473</accession>
<evidence type="ECO:0000313" key="2">
    <source>
        <dbReference type="Proteomes" id="UP001155057"/>
    </source>
</evidence>
<name>A0A9X2Q473_9BACT</name>
<gene>
    <name evidence="1" type="ORF">GGP61_001389</name>
</gene>
<organism evidence="1 2">
    <name type="scientific">Salinibacter ruber</name>
    <dbReference type="NCBI Taxonomy" id="146919"/>
    <lineage>
        <taxon>Bacteria</taxon>
        <taxon>Pseudomonadati</taxon>
        <taxon>Rhodothermota</taxon>
        <taxon>Rhodothermia</taxon>
        <taxon>Rhodothermales</taxon>
        <taxon>Salinibacteraceae</taxon>
        <taxon>Salinibacter</taxon>
    </lineage>
</organism>
<comment type="caution">
    <text evidence="1">The sequence shown here is derived from an EMBL/GenBank/DDBJ whole genome shotgun (WGS) entry which is preliminary data.</text>
</comment>
<reference evidence="1" key="1">
    <citation type="submission" date="2022-08" db="EMBL/GenBank/DDBJ databases">
        <title>Genomic Encyclopedia of Type Strains, Phase V (KMG-V): Genome sequencing to study the core and pangenomes of soil and plant-associated prokaryotes.</title>
        <authorList>
            <person name="Whitman W."/>
        </authorList>
    </citation>
    <scope>NUCLEOTIDE SEQUENCE</scope>
    <source>
        <strain evidence="1">SP3049</strain>
    </source>
</reference>
<evidence type="ECO:0000313" key="1">
    <source>
        <dbReference type="EMBL" id="MCS3709785.1"/>
    </source>
</evidence>
<dbReference type="EMBL" id="JANUAE010000004">
    <property type="protein sequence ID" value="MCS3709785.1"/>
    <property type="molecule type" value="Genomic_DNA"/>
</dbReference>
<proteinExistence type="predicted"/>
<sequence>MDSDTPNTNWVLSLLCGLAGIEALMNVAERIAGKQLRPHQELQALMSAVGNDTFMEAAEKVGKVVDGSGREEAAEHARRLLREGSSPSEKPHVCARYLRGLTAGLSPKAAYEEAHLEREE</sequence>
<dbReference type="Proteomes" id="UP001155057">
    <property type="component" value="Unassembled WGS sequence"/>
</dbReference>
<dbReference type="RefSeq" id="WP_259123633.1">
    <property type="nucleotide sequence ID" value="NZ_JANTZO010000005.1"/>
</dbReference>
<protein>
    <submittedName>
        <fullName evidence="1">Uncharacterized protein</fullName>
    </submittedName>
</protein>